<organism evidence="1 2">
    <name type="scientific">Oedothorax gibbosus</name>
    <dbReference type="NCBI Taxonomy" id="931172"/>
    <lineage>
        <taxon>Eukaryota</taxon>
        <taxon>Metazoa</taxon>
        <taxon>Ecdysozoa</taxon>
        <taxon>Arthropoda</taxon>
        <taxon>Chelicerata</taxon>
        <taxon>Arachnida</taxon>
        <taxon>Araneae</taxon>
        <taxon>Araneomorphae</taxon>
        <taxon>Entelegynae</taxon>
        <taxon>Araneoidea</taxon>
        <taxon>Linyphiidae</taxon>
        <taxon>Erigoninae</taxon>
        <taxon>Oedothorax</taxon>
    </lineage>
</organism>
<reference evidence="1 2" key="1">
    <citation type="journal article" date="2022" name="Nat. Ecol. Evol.">
        <title>A masculinizing supergene underlies an exaggerated male reproductive morph in a spider.</title>
        <authorList>
            <person name="Hendrickx F."/>
            <person name="De Corte Z."/>
            <person name="Sonet G."/>
            <person name="Van Belleghem S.M."/>
            <person name="Kostlbacher S."/>
            <person name="Vangestel C."/>
        </authorList>
    </citation>
    <scope>NUCLEOTIDE SEQUENCE [LARGE SCALE GENOMIC DNA]</scope>
    <source>
        <strain evidence="1">W744_W776</strain>
    </source>
</reference>
<evidence type="ECO:0000313" key="1">
    <source>
        <dbReference type="EMBL" id="KAG8174747.1"/>
    </source>
</evidence>
<evidence type="ECO:0000313" key="2">
    <source>
        <dbReference type="Proteomes" id="UP000827092"/>
    </source>
</evidence>
<dbReference type="EMBL" id="JAFNEN010001153">
    <property type="protein sequence ID" value="KAG8174747.1"/>
    <property type="molecule type" value="Genomic_DNA"/>
</dbReference>
<sequence>MFHLKLILNRIPGATSYEDLRTHENVLHKTFREAAIAMGLTECSDEAIAVLEEAAKTLMPKQMRRFFAWERFELEMIALTARFVTVT</sequence>
<protein>
    <submittedName>
        <fullName evidence="1">Uncharacterized protein</fullName>
    </submittedName>
</protein>
<dbReference type="Proteomes" id="UP000827092">
    <property type="component" value="Unassembled WGS sequence"/>
</dbReference>
<dbReference type="AlphaFoldDB" id="A0AAV6TRV3"/>
<comment type="caution">
    <text evidence="1">The sequence shown here is derived from an EMBL/GenBank/DDBJ whole genome shotgun (WGS) entry which is preliminary data.</text>
</comment>
<accession>A0AAV6TRV3</accession>
<name>A0AAV6TRV3_9ARAC</name>
<proteinExistence type="predicted"/>
<keyword evidence="2" id="KW-1185">Reference proteome</keyword>
<gene>
    <name evidence="1" type="ORF">JTE90_010003</name>
</gene>